<organism evidence="8 9">
    <name type="scientific">Coptotermes formosanus</name>
    <name type="common">Formosan subterranean termite</name>
    <dbReference type="NCBI Taxonomy" id="36987"/>
    <lineage>
        <taxon>Eukaryota</taxon>
        <taxon>Metazoa</taxon>
        <taxon>Ecdysozoa</taxon>
        <taxon>Arthropoda</taxon>
        <taxon>Hexapoda</taxon>
        <taxon>Insecta</taxon>
        <taxon>Pterygota</taxon>
        <taxon>Neoptera</taxon>
        <taxon>Polyneoptera</taxon>
        <taxon>Dictyoptera</taxon>
        <taxon>Blattodea</taxon>
        <taxon>Blattoidea</taxon>
        <taxon>Termitoidae</taxon>
        <taxon>Rhinotermitidae</taxon>
        <taxon>Coptotermes</taxon>
    </lineage>
</organism>
<keyword evidence="4 5" id="KW-0694">RNA-binding</keyword>
<dbReference type="OrthoDB" id="435282at2759"/>
<dbReference type="GO" id="GO:0070475">
    <property type="term" value="P:rRNA base methylation"/>
    <property type="evidence" value="ECO:0007669"/>
    <property type="project" value="TreeGrafter"/>
</dbReference>
<evidence type="ECO:0000256" key="6">
    <source>
        <dbReference type="SAM" id="MobiDB-lite"/>
    </source>
</evidence>
<dbReference type="EMBL" id="BLKM01000158">
    <property type="protein sequence ID" value="GFG29601.1"/>
    <property type="molecule type" value="Genomic_DNA"/>
</dbReference>
<dbReference type="InterPro" id="IPR049560">
    <property type="entry name" value="MeTrfase_RsmB-F_NOP2_cat"/>
</dbReference>
<reference evidence="9" key="1">
    <citation type="submission" date="2020-01" db="EMBL/GenBank/DDBJ databases">
        <title>Draft genome sequence of the Termite Coptotermes fromosanus.</title>
        <authorList>
            <person name="Itakura S."/>
            <person name="Yosikawa Y."/>
            <person name="Umezawa K."/>
        </authorList>
    </citation>
    <scope>NUCLEOTIDE SEQUENCE [LARGE SCALE GENOMIC DNA]</scope>
</reference>
<comment type="similarity">
    <text evidence="5">Belongs to the class I-like SAM-binding methyltransferase superfamily. RsmB/NOP family.</text>
</comment>
<gene>
    <name evidence="8" type="ORF">Cfor_01057</name>
</gene>
<feature type="binding site" evidence="5">
    <location>
        <position position="319"/>
    </location>
    <ligand>
        <name>S-adenosyl-L-methionine</name>
        <dbReference type="ChEBI" id="CHEBI:59789"/>
    </ligand>
</feature>
<dbReference type="InterPro" id="IPR048889">
    <property type="entry name" value="NSUN5_RCM1_N"/>
</dbReference>
<sequence>MAGHKAGPAKLQHSVKVPQFYKTAANIAKRVTEERCSLKELVFNANKHLNIQGLYALIIKTFHHEDTLDRLIKKSKILKERKVDPWLIRILITELLFGKQSLSGDSKPVQAVLSYHQMFLAELKGTEKAGPHKLDSYQKRDSKPRYIRVNTLALKVCAAVEIFRDEGWKQVDYNRKAEDYASFLHRVASLAEDEFIQDMHIKELFIFPSKTEFYNHPLYLEGSITLQDKASCLASWLLNPLPGSMVLDMCAAPGMKTTHLAARMKNRGTLYAVDIVENRYKTLCKQVAKHGATCVKTLCMDAFKLDAEQCPGVQYILVDPTCSGSGAVVPPVAKRDEPCSVSRLQSLTRLQAKMLRFALTKFPDVQRVVYSTCSINSEENEGVVEEALASVNTDASNPVFQVVDDKLKNKWFHHGSQDFGCGSKCIYAKSDVDLTTGFFIAVLERVWPNEKTTVTSETEENEHKKRKKHKKNVV</sequence>
<dbReference type="Gene3D" id="3.40.50.150">
    <property type="entry name" value="Vaccinia Virus protein VP39"/>
    <property type="match status" value="1"/>
</dbReference>
<dbReference type="GO" id="GO:0005730">
    <property type="term" value="C:nucleolus"/>
    <property type="evidence" value="ECO:0007669"/>
    <property type="project" value="TreeGrafter"/>
</dbReference>
<feature type="compositionally biased region" description="Basic residues" evidence="6">
    <location>
        <begin position="464"/>
        <end position="474"/>
    </location>
</feature>
<evidence type="ECO:0000259" key="7">
    <source>
        <dbReference type="PROSITE" id="PS51686"/>
    </source>
</evidence>
<dbReference type="PANTHER" id="PTHR22807">
    <property type="entry name" value="NOP2 YEAST -RELATED NOL1/NOP2/FMU SUN DOMAIN-CONTAINING"/>
    <property type="match status" value="1"/>
</dbReference>
<feature type="active site" description="Nucleophile" evidence="5">
    <location>
        <position position="373"/>
    </location>
</feature>
<evidence type="ECO:0000313" key="8">
    <source>
        <dbReference type="EMBL" id="GFG29601.1"/>
    </source>
</evidence>
<evidence type="ECO:0000256" key="1">
    <source>
        <dbReference type="ARBA" id="ARBA00022603"/>
    </source>
</evidence>
<proteinExistence type="inferred from homology"/>
<keyword evidence="9" id="KW-1185">Reference proteome</keyword>
<dbReference type="AlphaFoldDB" id="A0A6L2PB34"/>
<name>A0A6L2PB34_COPFO</name>
<dbReference type="Pfam" id="PF21148">
    <property type="entry name" value="NSUN5_fdxn-like"/>
    <property type="match status" value="1"/>
</dbReference>
<evidence type="ECO:0000256" key="5">
    <source>
        <dbReference type="PROSITE-ProRule" id="PRU01023"/>
    </source>
</evidence>
<keyword evidence="1 5" id="KW-0489">Methyltransferase</keyword>
<feature type="binding site" evidence="5">
    <location>
        <position position="301"/>
    </location>
    <ligand>
        <name>S-adenosyl-L-methionine</name>
        <dbReference type="ChEBI" id="CHEBI:59789"/>
    </ligand>
</feature>
<dbReference type="InterPro" id="IPR023267">
    <property type="entry name" value="RCMT"/>
</dbReference>
<keyword evidence="3 5" id="KW-0949">S-adenosyl-L-methionine</keyword>
<accession>A0A6L2PB34</accession>
<protein>
    <recommendedName>
        <fullName evidence="7">SAM-dependent MTase RsmB/NOP-type domain-containing protein</fullName>
    </recommendedName>
</protein>
<evidence type="ECO:0000256" key="2">
    <source>
        <dbReference type="ARBA" id="ARBA00022679"/>
    </source>
</evidence>
<dbReference type="CDD" id="cd02440">
    <property type="entry name" value="AdoMet_MTases"/>
    <property type="match status" value="1"/>
</dbReference>
<dbReference type="PRINTS" id="PR02008">
    <property type="entry name" value="RCMTFAMILY"/>
</dbReference>
<comment type="caution">
    <text evidence="5">Lacks conserved residue(s) required for the propagation of feature annotation.</text>
</comment>
<feature type="region of interest" description="Disordered" evidence="6">
    <location>
        <begin position="452"/>
        <end position="474"/>
    </location>
</feature>
<feature type="binding site" evidence="5">
    <location>
        <position position="274"/>
    </location>
    <ligand>
        <name>S-adenosyl-L-methionine</name>
        <dbReference type="ChEBI" id="CHEBI:59789"/>
    </ligand>
</feature>
<evidence type="ECO:0000313" key="9">
    <source>
        <dbReference type="Proteomes" id="UP000502823"/>
    </source>
</evidence>
<keyword evidence="2 5" id="KW-0808">Transferase</keyword>
<dbReference type="InterPro" id="IPR049561">
    <property type="entry name" value="NSUN5_7_fdxn-like"/>
</dbReference>
<dbReference type="FunCoup" id="A0A6L2PB34">
    <property type="interactions" value="1204"/>
</dbReference>
<dbReference type="SUPFAM" id="SSF53335">
    <property type="entry name" value="S-adenosyl-L-methionine-dependent methyltransferases"/>
    <property type="match status" value="1"/>
</dbReference>
<dbReference type="Gene3D" id="3.30.70.1170">
    <property type="entry name" value="Sun protein, domain 3"/>
    <property type="match status" value="1"/>
</dbReference>
<dbReference type="GO" id="GO:0008173">
    <property type="term" value="F:RNA methyltransferase activity"/>
    <property type="evidence" value="ECO:0007669"/>
    <property type="project" value="InterPro"/>
</dbReference>
<dbReference type="Pfam" id="PF21153">
    <property type="entry name" value="NSUN5_N"/>
    <property type="match status" value="1"/>
</dbReference>
<dbReference type="Pfam" id="PF01189">
    <property type="entry name" value="Methyltr_RsmB-F"/>
    <property type="match status" value="1"/>
</dbReference>
<dbReference type="InParanoid" id="A0A6L2PB34"/>
<dbReference type="PROSITE" id="PS51686">
    <property type="entry name" value="SAM_MT_RSMB_NOP"/>
    <property type="match status" value="1"/>
</dbReference>
<dbReference type="InterPro" id="IPR029063">
    <property type="entry name" value="SAM-dependent_MTases_sf"/>
</dbReference>
<dbReference type="InterPro" id="IPR001678">
    <property type="entry name" value="MeTrfase_RsmB-F_NOP2_dom"/>
</dbReference>
<feature type="domain" description="SAM-dependent MTase RsmB/NOP-type" evidence="7">
    <location>
        <begin position="135"/>
        <end position="446"/>
    </location>
</feature>
<dbReference type="Proteomes" id="UP000502823">
    <property type="component" value="Unassembled WGS sequence"/>
</dbReference>
<dbReference type="PANTHER" id="PTHR22807:SF4">
    <property type="entry name" value="28S RRNA (CYTOSINE-C(5))-METHYLTRANSFERASE"/>
    <property type="match status" value="1"/>
</dbReference>
<dbReference type="GO" id="GO:0003723">
    <property type="term" value="F:RNA binding"/>
    <property type="evidence" value="ECO:0007669"/>
    <property type="project" value="UniProtKB-UniRule"/>
</dbReference>
<evidence type="ECO:0000256" key="4">
    <source>
        <dbReference type="ARBA" id="ARBA00022884"/>
    </source>
</evidence>
<comment type="caution">
    <text evidence="8">The sequence shown here is derived from an EMBL/GenBank/DDBJ whole genome shotgun (WGS) entry which is preliminary data.</text>
</comment>
<evidence type="ECO:0000256" key="3">
    <source>
        <dbReference type="ARBA" id="ARBA00022691"/>
    </source>
</evidence>